<accession>A0ABW3ERQ0</accession>
<reference evidence="4" key="1">
    <citation type="journal article" date="2019" name="Int. J. Syst. Evol. Microbiol.">
        <title>The Global Catalogue of Microorganisms (GCM) 10K type strain sequencing project: providing services to taxonomists for standard genome sequencing and annotation.</title>
        <authorList>
            <consortium name="The Broad Institute Genomics Platform"/>
            <consortium name="The Broad Institute Genome Sequencing Center for Infectious Disease"/>
            <person name="Wu L."/>
            <person name="Ma J."/>
        </authorList>
    </citation>
    <scope>NUCLEOTIDE SEQUENCE [LARGE SCALE GENOMIC DNA]</scope>
    <source>
        <strain evidence="4">JCM 31202</strain>
    </source>
</reference>
<keyword evidence="2" id="KW-0472">Membrane</keyword>
<dbReference type="Proteomes" id="UP001596972">
    <property type="component" value="Unassembled WGS sequence"/>
</dbReference>
<proteinExistence type="predicted"/>
<evidence type="ECO:0000256" key="2">
    <source>
        <dbReference type="SAM" id="Phobius"/>
    </source>
</evidence>
<sequence length="268" mass="28215">ATALLGGDATRDDAPPAPPVPPVSRPASGPSGRPGGGVPRRALAIGAGVLAAAVLIAFVGYKVIGGGPPEKLATAFSDTFASSDSGWYTFGERQLYANDRYRMRTSGSDSSVSAFVPKGEVNDFPDPVLATVTVAAREGPADARFGMTCRSNDDGARQYVFLVRNDGQGALLRKVNGDIGTKDLATVDSSGGWDEEGPNEIQIACEGRDGGESVRLRLWVNGERVIDETDGEQPLPNGWIGLRIERGGNQAEDVTAEFDDFDMSKILE</sequence>
<dbReference type="Gene3D" id="2.60.120.560">
    <property type="entry name" value="Exo-inulinase, domain 1"/>
    <property type="match status" value="1"/>
</dbReference>
<evidence type="ECO:0000313" key="4">
    <source>
        <dbReference type="Proteomes" id="UP001596972"/>
    </source>
</evidence>
<dbReference type="EMBL" id="JBHTJA010000027">
    <property type="protein sequence ID" value="MFD0901927.1"/>
    <property type="molecule type" value="Genomic_DNA"/>
</dbReference>
<evidence type="ECO:0000313" key="3">
    <source>
        <dbReference type="EMBL" id="MFD0901927.1"/>
    </source>
</evidence>
<feature type="transmembrane region" description="Helical" evidence="2">
    <location>
        <begin position="42"/>
        <end position="61"/>
    </location>
</feature>
<evidence type="ECO:0000256" key="1">
    <source>
        <dbReference type="SAM" id="MobiDB-lite"/>
    </source>
</evidence>
<keyword evidence="2" id="KW-1133">Transmembrane helix</keyword>
<feature type="non-terminal residue" evidence="3">
    <location>
        <position position="1"/>
    </location>
</feature>
<protein>
    <recommendedName>
        <fullName evidence="5">Serine/threonine protein kinase</fullName>
    </recommendedName>
</protein>
<feature type="region of interest" description="Disordered" evidence="1">
    <location>
        <begin position="1"/>
        <end position="36"/>
    </location>
</feature>
<organism evidence="3 4">
    <name type="scientific">Actinomadura sediminis</name>
    <dbReference type="NCBI Taxonomy" id="1038904"/>
    <lineage>
        <taxon>Bacteria</taxon>
        <taxon>Bacillati</taxon>
        <taxon>Actinomycetota</taxon>
        <taxon>Actinomycetes</taxon>
        <taxon>Streptosporangiales</taxon>
        <taxon>Thermomonosporaceae</taxon>
        <taxon>Actinomadura</taxon>
    </lineage>
</organism>
<comment type="caution">
    <text evidence="3">The sequence shown here is derived from an EMBL/GenBank/DDBJ whole genome shotgun (WGS) entry which is preliminary data.</text>
</comment>
<feature type="compositionally biased region" description="Pro residues" evidence="1">
    <location>
        <begin position="15"/>
        <end position="24"/>
    </location>
</feature>
<evidence type="ECO:0008006" key="5">
    <source>
        <dbReference type="Google" id="ProtNLM"/>
    </source>
</evidence>
<keyword evidence="4" id="KW-1185">Reference proteome</keyword>
<name>A0ABW3ERQ0_9ACTN</name>
<keyword evidence="2" id="KW-0812">Transmembrane</keyword>
<gene>
    <name evidence="3" type="ORF">ACFQ11_16120</name>
</gene>